<evidence type="ECO:0000256" key="4">
    <source>
        <dbReference type="ARBA" id="ARBA00022692"/>
    </source>
</evidence>
<dbReference type="PANTHER" id="PTHR43266">
    <property type="entry name" value="MACROLIDE-EFFLUX PROTEIN"/>
    <property type="match status" value="1"/>
</dbReference>
<feature type="transmembrane region" description="Helical" evidence="8">
    <location>
        <begin position="335"/>
        <end position="358"/>
    </location>
</feature>
<evidence type="ECO:0000313" key="9">
    <source>
        <dbReference type="EMBL" id="RKH60318.1"/>
    </source>
</evidence>
<organism evidence="9 10">
    <name type="scientific">Corallococcus aberystwythensis</name>
    <dbReference type="NCBI Taxonomy" id="2316722"/>
    <lineage>
        <taxon>Bacteria</taxon>
        <taxon>Pseudomonadati</taxon>
        <taxon>Myxococcota</taxon>
        <taxon>Myxococcia</taxon>
        <taxon>Myxococcales</taxon>
        <taxon>Cystobacterineae</taxon>
        <taxon>Myxococcaceae</taxon>
        <taxon>Corallococcus</taxon>
    </lineage>
</organism>
<feature type="transmembrane region" description="Helical" evidence="8">
    <location>
        <begin position="311"/>
        <end position="329"/>
    </location>
</feature>
<protein>
    <submittedName>
        <fullName evidence="9">MFS transporter</fullName>
    </submittedName>
</protein>
<feature type="transmembrane region" description="Helical" evidence="8">
    <location>
        <begin position="279"/>
        <end position="299"/>
    </location>
</feature>
<evidence type="ECO:0000256" key="6">
    <source>
        <dbReference type="ARBA" id="ARBA00023136"/>
    </source>
</evidence>
<keyword evidence="3" id="KW-1003">Cell membrane</keyword>
<feature type="region of interest" description="Disordered" evidence="7">
    <location>
        <begin position="1"/>
        <end position="21"/>
    </location>
</feature>
<evidence type="ECO:0000256" key="3">
    <source>
        <dbReference type="ARBA" id="ARBA00022475"/>
    </source>
</evidence>
<comment type="caution">
    <text evidence="9">The sequence shown here is derived from an EMBL/GenBank/DDBJ whole genome shotgun (WGS) entry which is preliminary data.</text>
</comment>
<keyword evidence="6 8" id="KW-0472">Membrane</keyword>
<evidence type="ECO:0000256" key="7">
    <source>
        <dbReference type="SAM" id="MobiDB-lite"/>
    </source>
</evidence>
<feature type="non-terminal residue" evidence="9">
    <location>
        <position position="397"/>
    </location>
</feature>
<dbReference type="SUPFAM" id="SSF103473">
    <property type="entry name" value="MFS general substrate transporter"/>
    <property type="match status" value="1"/>
</dbReference>
<dbReference type="InterPro" id="IPR036259">
    <property type="entry name" value="MFS_trans_sf"/>
</dbReference>
<dbReference type="GO" id="GO:0005886">
    <property type="term" value="C:plasma membrane"/>
    <property type="evidence" value="ECO:0007669"/>
    <property type="project" value="UniProtKB-SubCell"/>
</dbReference>
<accession>A0A3A8PWE2</accession>
<dbReference type="Pfam" id="PF07690">
    <property type="entry name" value="MFS_1"/>
    <property type="match status" value="1"/>
</dbReference>
<keyword evidence="2" id="KW-0813">Transport</keyword>
<comment type="subcellular location">
    <subcellularLocation>
        <location evidence="1">Cell membrane</location>
        <topology evidence="1">Multi-pass membrane protein</topology>
    </subcellularLocation>
</comment>
<evidence type="ECO:0000256" key="1">
    <source>
        <dbReference type="ARBA" id="ARBA00004651"/>
    </source>
</evidence>
<evidence type="ECO:0000256" key="8">
    <source>
        <dbReference type="SAM" id="Phobius"/>
    </source>
</evidence>
<dbReference type="PANTHER" id="PTHR43266:SF2">
    <property type="entry name" value="MAJOR FACILITATOR SUPERFAMILY (MFS) PROFILE DOMAIN-CONTAINING PROTEIN"/>
    <property type="match status" value="1"/>
</dbReference>
<dbReference type="AlphaFoldDB" id="A0A3A8PWE2"/>
<dbReference type="EMBL" id="RAWK01000171">
    <property type="protein sequence ID" value="RKH60318.1"/>
    <property type="molecule type" value="Genomic_DNA"/>
</dbReference>
<dbReference type="InterPro" id="IPR011701">
    <property type="entry name" value="MFS"/>
</dbReference>
<sequence>MLPTFARPATAMQGPMTPSGAADSLEGGVRVWSRPFLQFWLGQTVTQAGSALTRFSLGVWVFQRTGSASQFGLIVLFGSLPAVLVMPFTGALVDRMDRRRALILSDVGATLCTLALAALLLVGRLDTWHIWLIVAANSLCGSLGQPAHFALVTQLVARREAARADGMLQISDAISGLAAPIVAGVLVSTVGLAGVVVIDLVTALFGLSTLARLRVPPRLFAGAEAPRQGLLREAAEGWVYLRQRTGLFGVLLVWAAISFIVELVTLAVSPLVLSFASPVALGSTLAAGGAGILTGALLMSAWGGPRRLVDGLLGAAFVGGVAISAIGLWRSVPWIAGGLFVSGLCLSWLSTCVQALWARCVAPGVRGRVYSVRAVIQGLCVPACALLAGPLSEGVLE</sequence>
<evidence type="ECO:0000256" key="5">
    <source>
        <dbReference type="ARBA" id="ARBA00022989"/>
    </source>
</evidence>
<reference evidence="10" key="1">
    <citation type="submission" date="2018-09" db="EMBL/GenBank/DDBJ databases">
        <authorList>
            <person name="Livingstone P.G."/>
            <person name="Whitworth D.E."/>
        </authorList>
    </citation>
    <scope>NUCLEOTIDE SEQUENCE [LARGE SCALE GENOMIC DNA]</scope>
    <source>
        <strain evidence="10">AB050A</strain>
    </source>
</reference>
<keyword evidence="4 8" id="KW-0812">Transmembrane</keyword>
<dbReference type="CDD" id="cd06173">
    <property type="entry name" value="MFS_MefA_like"/>
    <property type="match status" value="1"/>
</dbReference>
<dbReference type="GO" id="GO:0022857">
    <property type="term" value="F:transmembrane transporter activity"/>
    <property type="evidence" value="ECO:0007669"/>
    <property type="project" value="InterPro"/>
</dbReference>
<evidence type="ECO:0000256" key="2">
    <source>
        <dbReference type="ARBA" id="ARBA00022448"/>
    </source>
</evidence>
<feature type="transmembrane region" description="Helical" evidence="8">
    <location>
        <begin position="247"/>
        <end position="273"/>
    </location>
</feature>
<gene>
    <name evidence="9" type="ORF">D7W81_25755</name>
</gene>
<dbReference type="Proteomes" id="UP000267003">
    <property type="component" value="Unassembled WGS sequence"/>
</dbReference>
<feature type="transmembrane region" description="Helical" evidence="8">
    <location>
        <begin position="68"/>
        <end position="89"/>
    </location>
</feature>
<proteinExistence type="predicted"/>
<feature type="transmembrane region" description="Helical" evidence="8">
    <location>
        <begin position="101"/>
        <end position="122"/>
    </location>
</feature>
<keyword evidence="5 8" id="KW-1133">Transmembrane helix</keyword>
<evidence type="ECO:0000313" key="10">
    <source>
        <dbReference type="Proteomes" id="UP000267003"/>
    </source>
</evidence>
<keyword evidence="10" id="KW-1185">Reference proteome</keyword>
<name>A0A3A8PWE2_9BACT</name>
<dbReference type="Gene3D" id="1.20.1250.20">
    <property type="entry name" value="MFS general substrate transporter like domains"/>
    <property type="match status" value="1"/>
</dbReference>
<dbReference type="RefSeq" id="WP_120558048.1">
    <property type="nucleotide sequence ID" value="NZ_RAWK01000171.1"/>
</dbReference>
<dbReference type="OrthoDB" id="9809918at2"/>
<feature type="transmembrane region" description="Helical" evidence="8">
    <location>
        <begin position="370"/>
        <end position="391"/>
    </location>
</feature>